<dbReference type="PANTHER" id="PTHR43364">
    <property type="entry name" value="NADH-SPECIFIC METHYLGLYOXAL REDUCTASE-RELATED"/>
    <property type="match status" value="1"/>
</dbReference>
<protein>
    <submittedName>
        <fullName evidence="3">Aldo/keto reductase</fullName>
    </submittedName>
</protein>
<dbReference type="PANTHER" id="PTHR43364:SF4">
    <property type="entry name" value="NAD(P)-LINKED OXIDOREDUCTASE SUPERFAMILY PROTEIN"/>
    <property type="match status" value="1"/>
</dbReference>
<gene>
    <name evidence="3" type="ORF">ADM99_00530</name>
</gene>
<dbReference type="Proteomes" id="UP000050430">
    <property type="component" value="Unassembled WGS sequence"/>
</dbReference>
<keyword evidence="1" id="KW-0560">Oxidoreductase</keyword>
<dbReference type="InterPro" id="IPR050523">
    <property type="entry name" value="AKR_Detox_Biosynth"/>
</dbReference>
<dbReference type="Pfam" id="PF00248">
    <property type="entry name" value="Aldo_ket_red"/>
    <property type="match status" value="1"/>
</dbReference>
<dbReference type="EMBL" id="LGCK01000001">
    <property type="protein sequence ID" value="KPL75136.1"/>
    <property type="molecule type" value="Genomic_DNA"/>
</dbReference>
<dbReference type="PATRIC" id="fig|229920.5.peg.3238"/>
<dbReference type="RefSeq" id="WP_062420653.1">
    <property type="nucleotide sequence ID" value="NZ_BBYA01000003.1"/>
</dbReference>
<dbReference type="GO" id="GO:0016491">
    <property type="term" value="F:oxidoreductase activity"/>
    <property type="evidence" value="ECO:0007669"/>
    <property type="project" value="UniProtKB-KW"/>
</dbReference>
<proteinExistence type="predicted"/>
<evidence type="ECO:0000313" key="4">
    <source>
        <dbReference type="Proteomes" id="UP000050430"/>
    </source>
</evidence>
<evidence type="ECO:0000313" key="3">
    <source>
        <dbReference type="EMBL" id="KPL75136.1"/>
    </source>
</evidence>
<dbReference type="InterPro" id="IPR023210">
    <property type="entry name" value="NADP_OxRdtase_dom"/>
</dbReference>
<dbReference type="PRINTS" id="PR00069">
    <property type="entry name" value="ALDKETRDTASE"/>
</dbReference>
<sequence>MKYRRLGYTDLQLSEVGIGTWIIGGARWEWGWGVTDDEESIRTIHAAFDQGVNWIDTAACYGLGHAEEVVARTIKDRRSKVIIATKCGRGWNEETGEVFGRLKSWSIRKECEDSLRRLQTDVIDLWQIHWPDPEPDIEEAWGEMTRLVQEGKVRYLGVSNFSVAQLKRLQSIHPVASNQPPYSMLRRDIEAELLPYCAANKIGVVVYSPIESGMLAGKFNKDYLNTLPANDWRRTKSSLFQEPEFSINVEFVDKLRPIADRKGCNLSQLAIAWVLRRSEVTAAIAGARRAEQIKETTIIPRLTPDEIKEIDGYLLERDSKLKQ</sequence>
<dbReference type="InterPro" id="IPR018170">
    <property type="entry name" value="Aldo/ket_reductase_CS"/>
</dbReference>
<dbReference type="CDD" id="cd19102">
    <property type="entry name" value="AKR_unchar"/>
    <property type="match status" value="1"/>
</dbReference>
<dbReference type="InterPro" id="IPR036812">
    <property type="entry name" value="NAD(P)_OxRdtase_dom_sf"/>
</dbReference>
<evidence type="ECO:0000259" key="2">
    <source>
        <dbReference type="Pfam" id="PF00248"/>
    </source>
</evidence>
<comment type="caution">
    <text evidence="3">The sequence shown here is derived from an EMBL/GenBank/DDBJ whole genome shotgun (WGS) entry which is preliminary data.</text>
</comment>
<dbReference type="PROSITE" id="PS00062">
    <property type="entry name" value="ALDOKETO_REDUCTASE_2"/>
    <property type="match status" value="1"/>
</dbReference>
<reference evidence="3 4" key="1">
    <citation type="submission" date="2015-07" db="EMBL/GenBank/DDBJ databases">
        <title>Genome sequence of Leptolinea tardivitalis DSM 16556.</title>
        <authorList>
            <person name="Hemp J."/>
            <person name="Ward L.M."/>
            <person name="Pace L.A."/>
            <person name="Fischer W.W."/>
        </authorList>
    </citation>
    <scope>NUCLEOTIDE SEQUENCE [LARGE SCALE GENOMIC DNA]</scope>
    <source>
        <strain evidence="3 4">YMTK-2</strain>
    </source>
</reference>
<name>A0A0P6XJG3_9CHLR</name>
<dbReference type="OrthoDB" id="146925at2"/>
<dbReference type="AlphaFoldDB" id="A0A0P6XJG3"/>
<evidence type="ECO:0000256" key="1">
    <source>
        <dbReference type="ARBA" id="ARBA00023002"/>
    </source>
</evidence>
<dbReference type="InterPro" id="IPR020471">
    <property type="entry name" value="AKR"/>
</dbReference>
<organism evidence="3 4">
    <name type="scientific">Leptolinea tardivitalis</name>
    <dbReference type="NCBI Taxonomy" id="229920"/>
    <lineage>
        <taxon>Bacteria</taxon>
        <taxon>Bacillati</taxon>
        <taxon>Chloroflexota</taxon>
        <taxon>Anaerolineae</taxon>
        <taxon>Anaerolineales</taxon>
        <taxon>Anaerolineaceae</taxon>
        <taxon>Leptolinea</taxon>
    </lineage>
</organism>
<dbReference type="Gene3D" id="3.20.20.100">
    <property type="entry name" value="NADP-dependent oxidoreductase domain"/>
    <property type="match status" value="1"/>
</dbReference>
<dbReference type="GO" id="GO:0005829">
    <property type="term" value="C:cytosol"/>
    <property type="evidence" value="ECO:0007669"/>
    <property type="project" value="TreeGrafter"/>
</dbReference>
<keyword evidence="4" id="KW-1185">Reference proteome</keyword>
<feature type="domain" description="NADP-dependent oxidoreductase" evidence="2">
    <location>
        <begin position="22"/>
        <end position="312"/>
    </location>
</feature>
<dbReference type="SUPFAM" id="SSF51430">
    <property type="entry name" value="NAD(P)-linked oxidoreductase"/>
    <property type="match status" value="1"/>
</dbReference>
<accession>A0A0P6XJG3</accession>
<dbReference type="STRING" id="229920.ADM99_00530"/>